<keyword evidence="1" id="KW-0732">Signal</keyword>
<dbReference type="EMBL" id="JBHUHV010000001">
    <property type="protein sequence ID" value="MFD2065327.1"/>
    <property type="molecule type" value="Genomic_DNA"/>
</dbReference>
<protein>
    <recommendedName>
        <fullName evidence="4">DUF1579 domain-containing protein</fullName>
    </recommendedName>
</protein>
<evidence type="ECO:0000313" key="2">
    <source>
        <dbReference type="EMBL" id="MFD2065327.1"/>
    </source>
</evidence>
<gene>
    <name evidence="2" type="ORF">ACFSKU_00400</name>
</gene>
<dbReference type="Proteomes" id="UP001597369">
    <property type="component" value="Unassembled WGS sequence"/>
</dbReference>
<evidence type="ECO:0000313" key="3">
    <source>
        <dbReference type="Proteomes" id="UP001597369"/>
    </source>
</evidence>
<feature type="signal peptide" evidence="1">
    <location>
        <begin position="1"/>
        <end position="23"/>
    </location>
</feature>
<comment type="caution">
    <text evidence="2">The sequence shown here is derived from an EMBL/GenBank/DDBJ whole genome shotgun (WGS) entry which is preliminary data.</text>
</comment>
<evidence type="ECO:0000256" key="1">
    <source>
        <dbReference type="SAM" id="SignalP"/>
    </source>
</evidence>
<organism evidence="2 3">
    <name type="scientific">Pontibacter silvestris</name>
    <dbReference type="NCBI Taxonomy" id="2305183"/>
    <lineage>
        <taxon>Bacteria</taxon>
        <taxon>Pseudomonadati</taxon>
        <taxon>Bacteroidota</taxon>
        <taxon>Cytophagia</taxon>
        <taxon>Cytophagales</taxon>
        <taxon>Hymenobacteraceae</taxon>
        <taxon>Pontibacter</taxon>
    </lineage>
</organism>
<keyword evidence="3" id="KW-1185">Reference proteome</keyword>
<name>A0ABW4WRE6_9BACT</name>
<proteinExistence type="predicted"/>
<accession>A0ABW4WRE6</accession>
<evidence type="ECO:0008006" key="4">
    <source>
        <dbReference type="Google" id="ProtNLM"/>
    </source>
</evidence>
<reference evidence="3" key="1">
    <citation type="journal article" date="2019" name="Int. J. Syst. Evol. Microbiol.">
        <title>The Global Catalogue of Microorganisms (GCM) 10K type strain sequencing project: providing services to taxonomists for standard genome sequencing and annotation.</title>
        <authorList>
            <consortium name="The Broad Institute Genomics Platform"/>
            <consortium name="The Broad Institute Genome Sequencing Center for Infectious Disease"/>
            <person name="Wu L."/>
            <person name="Ma J."/>
        </authorList>
    </citation>
    <scope>NUCLEOTIDE SEQUENCE [LARGE SCALE GENOMIC DNA]</scope>
    <source>
        <strain evidence="3">JCM 16545</strain>
    </source>
</reference>
<feature type="chain" id="PRO_5046361840" description="DUF1579 domain-containing protein" evidence="1">
    <location>
        <begin position="24"/>
        <end position="187"/>
    </location>
</feature>
<dbReference type="RefSeq" id="WP_229962332.1">
    <property type="nucleotide sequence ID" value="NZ_JAJJWI010000021.1"/>
</dbReference>
<sequence>MKKTVLFLLAAVLLVLTAPTTQAQNKKMLTAEEAEELLQKTLGTWQVKALLWQPETKNFSEPRGRASFSSAPNGIVSEKFEIEQPDGRTERVEGTLRYSEIKKRFEFVQLDHKGNSTLLMYGKWNPNFSMITFRPAKGQKHIAGKALWQYFFFDDGSFKKVVRKPDTQGNYMIASEYHCLHINTAGL</sequence>